<dbReference type="GeneID" id="19735786"/>
<organism evidence="2 3">
    <name type="scientific">Listeria phage LP-030-3</name>
    <dbReference type="NCBI Taxonomy" id="1458852"/>
    <lineage>
        <taxon>Viruses</taxon>
        <taxon>Duplodnaviria</taxon>
        <taxon>Heunggongvirae</taxon>
        <taxon>Uroviricota</taxon>
        <taxon>Caudoviricetes</taxon>
        <taxon>Aquingentivirus</taxon>
        <taxon>Aquingentivirus LP0303</taxon>
    </lineage>
</organism>
<accession>A0A059T7W2</accession>
<keyword evidence="1" id="KW-0175">Coiled coil</keyword>
<gene>
    <name evidence="2" type="ORF">LP030-3_029</name>
</gene>
<keyword evidence="3" id="KW-1185">Reference proteome</keyword>
<feature type="coiled-coil region" evidence="1">
    <location>
        <begin position="319"/>
        <end position="346"/>
    </location>
</feature>
<evidence type="ECO:0000313" key="3">
    <source>
        <dbReference type="Proteomes" id="UP000026992"/>
    </source>
</evidence>
<proteinExistence type="predicted"/>
<dbReference type="KEGG" id="vg:19735786"/>
<protein>
    <submittedName>
        <fullName evidence="2">Minor capsid protein</fullName>
    </submittedName>
</protein>
<dbReference type="Pfam" id="PF06152">
    <property type="entry name" value="Phage_min_cap2"/>
    <property type="match status" value="1"/>
</dbReference>
<evidence type="ECO:0000256" key="1">
    <source>
        <dbReference type="SAM" id="Coils"/>
    </source>
</evidence>
<name>A0A059T7W2_9CAUD</name>
<reference evidence="2 3" key="1">
    <citation type="journal article" date="2014" name="Appl. Environ. Microbiol.">
        <title>Comparative genomic and morphological analysis of Listeria phages isolated from farm environments.</title>
        <authorList>
            <person name="Denes T."/>
            <person name="Vongkamjan K."/>
            <person name="Ackermann H.W."/>
            <person name="Moreno Switt A.I."/>
            <person name="Wiedmann M."/>
            <person name="den Bakker H.C."/>
        </authorList>
    </citation>
    <scope>NUCLEOTIDE SEQUENCE [LARGE SCALE GENOMIC DNA]</scope>
</reference>
<dbReference type="GO" id="GO:0005198">
    <property type="term" value="F:structural molecule activity"/>
    <property type="evidence" value="ECO:0007669"/>
    <property type="project" value="InterPro"/>
</dbReference>
<dbReference type="Proteomes" id="UP000026992">
    <property type="component" value="Segment"/>
</dbReference>
<evidence type="ECO:0000313" key="2">
    <source>
        <dbReference type="EMBL" id="AHL18735.1"/>
    </source>
</evidence>
<dbReference type="RefSeq" id="YP_009044675.1">
    <property type="nucleotide sequence ID" value="NC_024384.1"/>
</dbReference>
<dbReference type="InterPro" id="IPR009319">
    <property type="entry name" value="Phage_A118_VSP1"/>
</dbReference>
<dbReference type="EMBL" id="KJ094022">
    <property type="protein sequence ID" value="AHL18735.1"/>
    <property type="molecule type" value="Genomic_DNA"/>
</dbReference>
<dbReference type="OrthoDB" id="13882at10239"/>
<sequence length="379" mass="43116">MALTPRQLDLFVQPVVDVYTTLENELFTLIVRRLKTKKNISADNVLAWQIEKLNQVHALDQQMIERISKASGVSAKKLFSIVKDAGYSDLTQVDNYFSKLAETGAVLPLVSDGQTIVDKVMRSYFKLAQSNYNRVNQTMLSQARQIYSDIIHETTQSVLAGLKTHRQALAETVTKFAENGVPALVDKANKRWTPEAYVRTVTRTTVNSVYNSVEDERMNEYGVDLVRISQHVGARPTCSIVQGKVICLLSVEETKTKYGNKYMSIYSPELRYGYGDGIFGCNCRHHRFAFVEGINIAPGENELIDEEENKRVYMLSQQQRLMERDIRAAKRKLSAAEELGDELTVKKAKQAVRTKQSKLRAFVKTHNLTRQYSREKVYA</sequence>